<comment type="caution">
    <text evidence="1">The sequence shown here is derived from an EMBL/GenBank/DDBJ whole genome shotgun (WGS) entry which is preliminary data.</text>
</comment>
<dbReference type="AlphaFoldDB" id="A0AAE0XVB4"/>
<accession>A0AAE0XVB4</accession>
<evidence type="ECO:0000313" key="2">
    <source>
        <dbReference type="Proteomes" id="UP001283361"/>
    </source>
</evidence>
<organism evidence="1 2">
    <name type="scientific">Elysia crispata</name>
    <name type="common">lettuce slug</name>
    <dbReference type="NCBI Taxonomy" id="231223"/>
    <lineage>
        <taxon>Eukaryota</taxon>
        <taxon>Metazoa</taxon>
        <taxon>Spiralia</taxon>
        <taxon>Lophotrochozoa</taxon>
        <taxon>Mollusca</taxon>
        <taxon>Gastropoda</taxon>
        <taxon>Heterobranchia</taxon>
        <taxon>Euthyneura</taxon>
        <taxon>Panpulmonata</taxon>
        <taxon>Sacoglossa</taxon>
        <taxon>Placobranchoidea</taxon>
        <taxon>Plakobranchidae</taxon>
        <taxon>Elysia</taxon>
    </lineage>
</organism>
<gene>
    <name evidence="1" type="ORF">RRG08_036715</name>
</gene>
<sequence length="132" mass="14845">MFHTGTGIPRHSRVSNQRGHKSSLLLLRFWCQLGPCLLLTSQLRQNLSSVTSWHEASYPLLSVQELVTLYSQNGDMKSEVMMKYFSCCELIDAASQAATLQTEPKIIGHTDWMKTGPLFPRVDCPSSIAQLF</sequence>
<dbReference type="EMBL" id="JAWDGP010007571">
    <property type="protein sequence ID" value="KAK3713103.1"/>
    <property type="molecule type" value="Genomic_DNA"/>
</dbReference>
<reference evidence="1" key="1">
    <citation type="journal article" date="2023" name="G3 (Bethesda)">
        <title>A reference genome for the long-term kleptoplast-retaining sea slug Elysia crispata morphotype clarki.</title>
        <authorList>
            <person name="Eastman K.E."/>
            <person name="Pendleton A.L."/>
            <person name="Shaikh M.A."/>
            <person name="Suttiyut T."/>
            <person name="Ogas R."/>
            <person name="Tomko P."/>
            <person name="Gavelis G."/>
            <person name="Widhalm J.R."/>
            <person name="Wisecaver J.H."/>
        </authorList>
    </citation>
    <scope>NUCLEOTIDE SEQUENCE</scope>
    <source>
        <strain evidence="1">ECLA1</strain>
    </source>
</reference>
<protein>
    <submittedName>
        <fullName evidence="1">Uncharacterized protein</fullName>
    </submittedName>
</protein>
<name>A0AAE0XVB4_9GAST</name>
<proteinExistence type="predicted"/>
<keyword evidence="2" id="KW-1185">Reference proteome</keyword>
<dbReference type="Proteomes" id="UP001283361">
    <property type="component" value="Unassembled WGS sequence"/>
</dbReference>
<evidence type="ECO:0000313" key="1">
    <source>
        <dbReference type="EMBL" id="KAK3713103.1"/>
    </source>
</evidence>